<dbReference type="Proteomes" id="UP000717328">
    <property type="component" value="Unassembled WGS sequence"/>
</dbReference>
<keyword evidence="3" id="KW-1185">Reference proteome</keyword>
<sequence>MAHTVLWPKKTFFYPIGNTAPISFSQTLPPEIPANALLLGCGDPRSILYTVYSDLQNRIPIHPLHSLELLQIQCRKLISLSSTLETWENGQYSTTIRFCSRYTLTELHRYWGMYLETPDLVHKDQEDLRTAFKKGMQAARDKLGGDVVLTSGASAGPLWASVIPSGSTHFQQFWIKGVTHSDDETSDATLVNPAFAYDSTGRGFNVHYGTDPLISFHLAMVAQLPASNHPASISDLVQLAKTQFRSWCSAFRDRITTAKNVVIRMFVGDALAFSQTLLYCTRTGSIHSGAYVSPWVGVQASLDGGDYDTVSTNRAPLSFNVIDTSNLTDSMGLLNVLIMAVPLLERSTAAVLNTNTLLTSEDGGGSPGGLTYRACADISTLSLLLGIVPVSYVSGFTSQSNTHEATGISPGKERCHEPLSWRFAPVLGKVEADNLPRALQIEAPLLGQILFNIYLRMFSDEILTAALKQGAFVHYVRTSFAALLALVRQNVQTAWKQAMDHMIDCVEADRVLFTGANHYQDLCCQLHLHGVYTVDTLNERNSPAPGAGPFKLWKHVPPVVCVVLKVPRQSLRVLEDVNPDQVGTPIMQCEVIGPGVQNSFSSIQCFFGETLSGAAVHDLLIQEDADRWMGDSALIASFYVPSWILNFQPASTQIRFSIRGGAACNPMLYSVLGMPPNIFSARLLDNTHVRVVATRPDNAQELKRLYSDFSSNLDPQTKPEATLESQNHVSVIVDQKSHNALGLTCRVSFHNPNDQKTLRECDASKAKIKQVSPCSMMLSLSTLNKLLTFPYPINGSNYKSRIAKKSSYIEVMNGPRQSY</sequence>
<evidence type="ECO:0000313" key="3">
    <source>
        <dbReference type="Proteomes" id="UP000717328"/>
    </source>
</evidence>
<reference evidence="2" key="2">
    <citation type="submission" date="2021-10" db="EMBL/GenBank/DDBJ databases">
        <title>Phylogenomics reveals ancestral predisposition of the termite-cultivated fungus Termitomyces towards a domesticated lifestyle.</title>
        <authorList>
            <person name="Auxier B."/>
            <person name="Grum-Grzhimaylo A."/>
            <person name="Cardenas M.E."/>
            <person name="Lodge J.D."/>
            <person name="Laessoe T."/>
            <person name="Pedersen O."/>
            <person name="Smith M.E."/>
            <person name="Kuyper T.W."/>
            <person name="Franco-Molano E.A."/>
            <person name="Baroni T.J."/>
            <person name="Aanen D.K."/>
        </authorList>
    </citation>
    <scope>NUCLEOTIDE SEQUENCE</scope>
    <source>
        <strain evidence="2">D49</strain>
    </source>
</reference>
<name>A0A9P7FTR2_9AGAR</name>
<comment type="caution">
    <text evidence="2">The sequence shown here is derived from an EMBL/GenBank/DDBJ whole genome shotgun (WGS) entry which is preliminary data.</text>
</comment>
<organism evidence="2 3">
    <name type="scientific">Sphagnurus paluster</name>
    <dbReference type="NCBI Taxonomy" id="117069"/>
    <lineage>
        <taxon>Eukaryota</taxon>
        <taxon>Fungi</taxon>
        <taxon>Dikarya</taxon>
        <taxon>Basidiomycota</taxon>
        <taxon>Agaricomycotina</taxon>
        <taxon>Agaricomycetes</taxon>
        <taxon>Agaricomycetidae</taxon>
        <taxon>Agaricales</taxon>
        <taxon>Tricholomatineae</taxon>
        <taxon>Lyophyllaceae</taxon>
        <taxon>Sphagnurus</taxon>
    </lineage>
</organism>
<evidence type="ECO:0000313" key="2">
    <source>
        <dbReference type="EMBL" id="KAG5634677.1"/>
    </source>
</evidence>
<evidence type="ECO:0000259" key="1">
    <source>
        <dbReference type="Pfam" id="PF14737"/>
    </source>
</evidence>
<dbReference type="Pfam" id="PF14737">
    <property type="entry name" value="DUF4470"/>
    <property type="match status" value="1"/>
</dbReference>
<accession>A0A9P7FTR2</accession>
<proteinExistence type="predicted"/>
<gene>
    <name evidence="2" type="ORF">H0H81_001127</name>
</gene>
<protein>
    <recommendedName>
        <fullName evidence="1">DUF4470 domain-containing protein</fullName>
    </recommendedName>
</protein>
<reference evidence="2" key="1">
    <citation type="submission" date="2021-02" db="EMBL/GenBank/DDBJ databases">
        <authorList>
            <person name="Nieuwenhuis M."/>
            <person name="Van De Peppel L.J.J."/>
        </authorList>
    </citation>
    <scope>NUCLEOTIDE SEQUENCE</scope>
    <source>
        <strain evidence="2">D49</strain>
    </source>
</reference>
<dbReference type="OrthoDB" id="432970at2759"/>
<feature type="domain" description="DUF4470" evidence="1">
    <location>
        <begin position="15"/>
        <end position="86"/>
    </location>
</feature>
<dbReference type="EMBL" id="JABCKI010006310">
    <property type="protein sequence ID" value="KAG5634677.1"/>
    <property type="molecule type" value="Genomic_DNA"/>
</dbReference>
<dbReference type="InterPro" id="IPR027974">
    <property type="entry name" value="DUF4470"/>
</dbReference>
<dbReference type="AlphaFoldDB" id="A0A9P7FTR2"/>